<feature type="domain" description="Cell wall mannoprotein PIR1-like C-terminal" evidence="2">
    <location>
        <begin position="142"/>
        <end position="215"/>
    </location>
</feature>
<feature type="domain" description="Ubiquitin 3 binding protein But2 C-terminal" evidence="1">
    <location>
        <begin position="244"/>
        <end position="384"/>
    </location>
</feature>
<dbReference type="EMBL" id="CDHN01000002">
    <property type="protein sequence ID" value="CEJ88625.1"/>
    <property type="molecule type" value="Genomic_DNA"/>
</dbReference>
<protein>
    <submittedName>
        <fullName evidence="3">Putative GPI anchored cell wall protein</fullName>
    </submittedName>
</protein>
<evidence type="ECO:0000259" key="1">
    <source>
        <dbReference type="Pfam" id="PF09792"/>
    </source>
</evidence>
<accession>A0A0A1SW67</accession>
<dbReference type="HOGENOM" id="CLU_033570_0_0_1"/>
<name>A0A0A1SW67_9HYPO</name>
<evidence type="ECO:0000313" key="3">
    <source>
        <dbReference type="EMBL" id="CEJ88625.1"/>
    </source>
</evidence>
<evidence type="ECO:0000313" key="4">
    <source>
        <dbReference type="Proteomes" id="UP000039046"/>
    </source>
</evidence>
<dbReference type="Proteomes" id="UP000039046">
    <property type="component" value="Unassembled WGS sequence"/>
</dbReference>
<dbReference type="STRING" id="1531966.A0A0A1SW67"/>
<dbReference type="InterPro" id="IPR018620">
    <property type="entry name" value="Ubiquitin3-bd_protein_But2_C"/>
</dbReference>
<sequence>MGEDTGFLASLGLPHRLCVLGVPMTMGCCSCKYVETRRVFRLASLAWTKYIKACKPRAGRQNLRYIQQRHQKEIPYITATMMQSSLLALISAATVNGLAVRNGCQFHLSANGDVMGTVGEISSGQVRAGSGVSATTFTINDGKITDDQGRGCWWTPPTHVLQCDVGQVPDDGFGFGCDGTVSYKGQTEFYECATGETNQFNVYLTPNQGANCGKITMKSDGCHGDCQPPPPPATCPTNLNGPYEFPHLIIPVDKSHPDNAAGTQYFGTVSKDVSSIFNFDIPAGDAGKKCSLVFLFPKKSDLQTSDYTFNGDGKLDFAKLKDAATQGTTFNNQPGKETDYGVVTVSPGNGYNIATFDCPAGQRIAFEISAAGDTYLNFFQDYNPSPLGLYITKC</sequence>
<keyword evidence="4" id="KW-1185">Reference proteome</keyword>
<evidence type="ECO:0000259" key="2">
    <source>
        <dbReference type="Pfam" id="PF22799"/>
    </source>
</evidence>
<dbReference type="Pfam" id="PF09792">
    <property type="entry name" value="But2"/>
    <property type="match status" value="1"/>
</dbReference>
<dbReference type="PANTHER" id="PTHR39613:SF1">
    <property type="entry name" value="ANCHORED CELL WALL PROTEIN, PUTATIVE (AFU_ORTHOLOGUE AFUA_4G08960)-RELATED"/>
    <property type="match status" value="1"/>
</dbReference>
<dbReference type="OrthoDB" id="4657524at2759"/>
<organism evidence="3 4">
    <name type="scientific">[Torrubiella] hemipterigena</name>
    <dbReference type="NCBI Taxonomy" id="1531966"/>
    <lineage>
        <taxon>Eukaryota</taxon>
        <taxon>Fungi</taxon>
        <taxon>Dikarya</taxon>
        <taxon>Ascomycota</taxon>
        <taxon>Pezizomycotina</taxon>
        <taxon>Sordariomycetes</taxon>
        <taxon>Hypocreomycetidae</taxon>
        <taxon>Hypocreales</taxon>
        <taxon>Clavicipitaceae</taxon>
        <taxon>Clavicipitaceae incertae sedis</taxon>
        <taxon>'Torrubiella' clade</taxon>
    </lineage>
</organism>
<proteinExistence type="predicted"/>
<dbReference type="Pfam" id="PF22799">
    <property type="entry name" value="PIR1-like_C"/>
    <property type="match status" value="1"/>
</dbReference>
<reference evidence="3 4" key="1">
    <citation type="journal article" date="2015" name="Genome Announc.">
        <title>Draft Genome Sequence and Gene Annotation of the Entomopathogenic Fungus Verticillium hemipterigenum.</title>
        <authorList>
            <person name="Horn F."/>
            <person name="Habel A."/>
            <person name="Scharf D.H."/>
            <person name="Dworschak J."/>
            <person name="Brakhage A.A."/>
            <person name="Guthke R."/>
            <person name="Hertweck C."/>
            <person name="Linde J."/>
        </authorList>
    </citation>
    <scope>NUCLEOTIDE SEQUENCE [LARGE SCALE GENOMIC DNA]</scope>
</reference>
<dbReference type="AlphaFoldDB" id="A0A0A1SW67"/>
<gene>
    <name evidence="3" type="ORF">VHEMI04772</name>
</gene>
<dbReference type="PANTHER" id="PTHR39613">
    <property type="entry name" value="ANCHORED CELL WALL PROTEIN, PUTATIVE (AFU_ORTHOLOGUE AFUA_4G08960)-RELATED"/>
    <property type="match status" value="1"/>
</dbReference>
<dbReference type="InterPro" id="IPR054508">
    <property type="entry name" value="PIR1-like_C"/>
</dbReference>